<organism evidence="2">
    <name type="scientific">viral metagenome</name>
    <dbReference type="NCBI Taxonomy" id="1070528"/>
    <lineage>
        <taxon>unclassified sequences</taxon>
        <taxon>metagenomes</taxon>
        <taxon>organismal metagenomes</taxon>
    </lineage>
</organism>
<proteinExistence type="predicted"/>
<protein>
    <submittedName>
        <fullName evidence="2">Uncharacterized protein</fullName>
    </submittedName>
</protein>
<reference evidence="2" key="1">
    <citation type="submission" date="2020-03" db="EMBL/GenBank/DDBJ databases">
        <title>The deep terrestrial virosphere.</title>
        <authorList>
            <person name="Holmfeldt K."/>
            <person name="Nilsson E."/>
            <person name="Simone D."/>
            <person name="Lopez-Fernandez M."/>
            <person name="Wu X."/>
            <person name="de Brujin I."/>
            <person name="Lundin D."/>
            <person name="Andersson A."/>
            <person name="Bertilsson S."/>
            <person name="Dopson M."/>
        </authorList>
    </citation>
    <scope>NUCLEOTIDE SEQUENCE</scope>
    <source>
        <strain evidence="2">TM448A00065</strain>
        <strain evidence="3">TM448B00134</strain>
    </source>
</reference>
<accession>A0A6H1Z8X3</accession>
<dbReference type="AlphaFoldDB" id="A0A6H1Z8X3"/>
<feature type="region of interest" description="Disordered" evidence="1">
    <location>
        <begin position="76"/>
        <end position="96"/>
    </location>
</feature>
<dbReference type="EMBL" id="MT143972">
    <property type="protein sequence ID" value="QJA44004.1"/>
    <property type="molecule type" value="Genomic_DNA"/>
</dbReference>
<dbReference type="EMBL" id="MT144591">
    <property type="protein sequence ID" value="QJH93763.1"/>
    <property type="molecule type" value="Genomic_DNA"/>
</dbReference>
<evidence type="ECO:0000256" key="1">
    <source>
        <dbReference type="SAM" id="MobiDB-lite"/>
    </source>
</evidence>
<evidence type="ECO:0000313" key="3">
    <source>
        <dbReference type="EMBL" id="QJH93763.1"/>
    </source>
</evidence>
<sequence>MKFGIDTALIGPMVITVPDGELAAIGWDLYLPTTVRDLREGLDTLGRLDQYRLVGIVGIDDDVVVHAPVREVRLAPESGPNSAERGRLVGFERLGR</sequence>
<evidence type="ECO:0000313" key="2">
    <source>
        <dbReference type="EMBL" id="QJA44004.1"/>
    </source>
</evidence>
<name>A0A6H1Z8X3_9ZZZZ</name>
<gene>
    <name evidence="2" type="ORF">TM448A00065_0050</name>
    <name evidence="3" type="ORF">TM448B00134_0057</name>
</gene>